<keyword evidence="4" id="KW-1185">Reference proteome</keyword>
<reference evidence="3 4" key="1">
    <citation type="submission" date="2024-01" db="EMBL/GenBank/DDBJ databases">
        <title>The genomes of 5 underutilized Papilionoideae crops provide insights into root nodulation and disease resistanc.</title>
        <authorList>
            <person name="Jiang F."/>
        </authorList>
    </citation>
    <scope>NUCLEOTIDE SEQUENCE [LARGE SCALE GENOMIC DNA]</scope>
    <source>
        <strain evidence="3">LVBAO_FW01</strain>
        <tissue evidence="3">Leaves</tissue>
    </source>
</reference>
<protein>
    <submittedName>
        <fullName evidence="3">Uncharacterized protein</fullName>
    </submittedName>
</protein>
<name>A0AAN9JIW9_CANGL</name>
<proteinExistence type="predicted"/>
<evidence type="ECO:0000256" key="1">
    <source>
        <dbReference type="SAM" id="MobiDB-lite"/>
    </source>
</evidence>
<evidence type="ECO:0000313" key="2">
    <source>
        <dbReference type="EMBL" id="KAK7298896.1"/>
    </source>
</evidence>
<organism evidence="3 4">
    <name type="scientific">Canavalia gladiata</name>
    <name type="common">Sword bean</name>
    <name type="synonym">Dolichos gladiatus</name>
    <dbReference type="NCBI Taxonomy" id="3824"/>
    <lineage>
        <taxon>Eukaryota</taxon>
        <taxon>Viridiplantae</taxon>
        <taxon>Streptophyta</taxon>
        <taxon>Embryophyta</taxon>
        <taxon>Tracheophyta</taxon>
        <taxon>Spermatophyta</taxon>
        <taxon>Magnoliopsida</taxon>
        <taxon>eudicotyledons</taxon>
        <taxon>Gunneridae</taxon>
        <taxon>Pentapetalae</taxon>
        <taxon>rosids</taxon>
        <taxon>fabids</taxon>
        <taxon>Fabales</taxon>
        <taxon>Fabaceae</taxon>
        <taxon>Papilionoideae</taxon>
        <taxon>50 kb inversion clade</taxon>
        <taxon>NPAAA clade</taxon>
        <taxon>indigoferoid/millettioid clade</taxon>
        <taxon>Phaseoleae</taxon>
        <taxon>Canavalia</taxon>
    </lineage>
</organism>
<feature type="region of interest" description="Disordered" evidence="1">
    <location>
        <begin position="295"/>
        <end position="319"/>
    </location>
</feature>
<sequence>MPIALKSLTGPYATYIGLDFFDFRFHLSVSNPISSKAFSSPHRCSSKRDFGKEFLSLRTMIDSPFIGGLEDVKALSLHSALYKRIGVLFKCTHVPEEGRDELGNDRLSRMKKSQHARLKRYWLALQLSHLRHPFESQPHCKAFSQIAKGSLVYEDLQVVKQIQTSAIERIVAYHPWKSKGIPRGGIEGKKRTPLLDWISCQLFYQRPIQTKQLFLYGPTNTQSSFSLSFQGKTDFPVPDRLTSLAHMTTPTYGFSIRQKLRVDAWIFHKKKERTCRTHRQPTTTLNQYTGKIDSNAFSTTHSRTQREQGDSKAKGLHQQETQTTLRFNITAGRQIHENEFFIQPRIDRSINGIPLDSQKLLKELLRLGQEYLAGISSPIDSIPANLKTSHSLCAHSIPQQSNPVGAGKAVLVLNRSCSSRKRLSRFGREF</sequence>
<comment type="caution">
    <text evidence="3">The sequence shown here is derived from an EMBL/GenBank/DDBJ whole genome shotgun (WGS) entry which is preliminary data.</text>
</comment>
<gene>
    <name evidence="2" type="ORF">VNO77_46216</name>
    <name evidence="3" type="ORF">VNO77_46331</name>
</gene>
<evidence type="ECO:0000313" key="3">
    <source>
        <dbReference type="EMBL" id="KAK7299006.1"/>
    </source>
</evidence>
<dbReference type="AlphaFoldDB" id="A0AAN9JIW9"/>
<dbReference type="EMBL" id="JAYMYQ010000023">
    <property type="protein sequence ID" value="KAK7298896.1"/>
    <property type="molecule type" value="Genomic_DNA"/>
</dbReference>
<dbReference type="Proteomes" id="UP001367508">
    <property type="component" value="Unassembled WGS sequence"/>
</dbReference>
<dbReference type="EMBL" id="JAYMYQ010000023">
    <property type="protein sequence ID" value="KAK7299006.1"/>
    <property type="molecule type" value="Genomic_DNA"/>
</dbReference>
<evidence type="ECO:0000313" key="4">
    <source>
        <dbReference type="Proteomes" id="UP001367508"/>
    </source>
</evidence>
<feature type="compositionally biased region" description="Basic and acidic residues" evidence="1">
    <location>
        <begin position="304"/>
        <end position="313"/>
    </location>
</feature>
<accession>A0AAN9JIW9</accession>